<dbReference type="PRINTS" id="PR00364">
    <property type="entry name" value="DISEASERSIST"/>
</dbReference>
<dbReference type="Gene3D" id="1.10.10.10">
    <property type="entry name" value="Winged helix-like DNA-binding domain superfamily/Winged helix DNA-binding domain"/>
    <property type="match status" value="1"/>
</dbReference>
<dbReference type="InterPro" id="IPR002182">
    <property type="entry name" value="NB-ARC"/>
</dbReference>
<evidence type="ECO:0000259" key="7">
    <source>
        <dbReference type="Pfam" id="PF18052"/>
    </source>
</evidence>
<evidence type="ECO:0000259" key="8">
    <source>
        <dbReference type="Pfam" id="PF23559"/>
    </source>
</evidence>
<dbReference type="Pfam" id="PF00931">
    <property type="entry name" value="NB-ARC"/>
    <property type="match status" value="1"/>
</dbReference>
<dbReference type="PANTHER" id="PTHR23155">
    <property type="entry name" value="DISEASE RESISTANCE PROTEIN RP"/>
    <property type="match status" value="1"/>
</dbReference>
<name>A0AAD8W5J3_LOLMU</name>
<evidence type="ECO:0000313" key="9">
    <source>
        <dbReference type="EMBL" id="KAK1641884.1"/>
    </source>
</evidence>
<dbReference type="Proteomes" id="UP001231189">
    <property type="component" value="Unassembled WGS sequence"/>
</dbReference>
<dbReference type="AlphaFoldDB" id="A0AAD8W5J3"/>
<keyword evidence="4" id="KW-0547">Nucleotide-binding</keyword>
<evidence type="ECO:0000259" key="6">
    <source>
        <dbReference type="Pfam" id="PF00931"/>
    </source>
</evidence>
<evidence type="ECO:0000256" key="4">
    <source>
        <dbReference type="ARBA" id="ARBA00022741"/>
    </source>
</evidence>
<dbReference type="Gene3D" id="1.20.5.4130">
    <property type="match status" value="1"/>
</dbReference>
<organism evidence="9 10">
    <name type="scientific">Lolium multiflorum</name>
    <name type="common">Italian ryegrass</name>
    <name type="synonym">Lolium perenne subsp. multiflorum</name>
    <dbReference type="NCBI Taxonomy" id="4521"/>
    <lineage>
        <taxon>Eukaryota</taxon>
        <taxon>Viridiplantae</taxon>
        <taxon>Streptophyta</taxon>
        <taxon>Embryophyta</taxon>
        <taxon>Tracheophyta</taxon>
        <taxon>Spermatophyta</taxon>
        <taxon>Magnoliopsida</taxon>
        <taxon>Liliopsida</taxon>
        <taxon>Poales</taxon>
        <taxon>Poaceae</taxon>
        <taxon>BOP clade</taxon>
        <taxon>Pooideae</taxon>
        <taxon>Poodae</taxon>
        <taxon>Poeae</taxon>
        <taxon>Poeae Chloroplast Group 2 (Poeae type)</taxon>
        <taxon>Loliodinae</taxon>
        <taxon>Loliinae</taxon>
        <taxon>Lolium</taxon>
    </lineage>
</organism>
<feature type="domain" description="Disease resistance protein winged helix" evidence="8">
    <location>
        <begin position="442"/>
        <end position="514"/>
    </location>
</feature>
<dbReference type="Gene3D" id="3.40.50.300">
    <property type="entry name" value="P-loop containing nucleotide triphosphate hydrolases"/>
    <property type="match status" value="1"/>
</dbReference>
<keyword evidence="5" id="KW-0611">Plant defense</keyword>
<reference evidence="9" key="1">
    <citation type="submission" date="2023-07" db="EMBL/GenBank/DDBJ databases">
        <title>A chromosome-level genome assembly of Lolium multiflorum.</title>
        <authorList>
            <person name="Chen Y."/>
            <person name="Copetti D."/>
            <person name="Kolliker R."/>
            <person name="Studer B."/>
        </authorList>
    </citation>
    <scope>NUCLEOTIDE SEQUENCE</scope>
    <source>
        <strain evidence="9">02402/16</strain>
        <tissue evidence="9">Leaf</tissue>
    </source>
</reference>
<evidence type="ECO:0000256" key="3">
    <source>
        <dbReference type="ARBA" id="ARBA00022737"/>
    </source>
</evidence>
<dbReference type="InterPro" id="IPR041118">
    <property type="entry name" value="Rx_N"/>
</dbReference>
<protein>
    <submittedName>
        <fullName evidence="9">Uncharacterized protein</fullName>
    </submittedName>
</protein>
<feature type="domain" description="NB-ARC" evidence="6">
    <location>
        <begin position="188"/>
        <end position="355"/>
    </location>
</feature>
<dbReference type="Pfam" id="PF18052">
    <property type="entry name" value="Rx_N"/>
    <property type="match status" value="1"/>
</dbReference>
<dbReference type="SUPFAM" id="SSF52540">
    <property type="entry name" value="P-loop containing nucleoside triphosphate hydrolases"/>
    <property type="match status" value="1"/>
</dbReference>
<evidence type="ECO:0000313" key="10">
    <source>
        <dbReference type="Proteomes" id="UP001231189"/>
    </source>
</evidence>
<evidence type="ECO:0000256" key="5">
    <source>
        <dbReference type="ARBA" id="ARBA00022821"/>
    </source>
</evidence>
<comment type="similarity">
    <text evidence="1">Belongs to the disease resistance NB-LRR family.</text>
</comment>
<dbReference type="InterPro" id="IPR044974">
    <property type="entry name" value="Disease_R_plants"/>
</dbReference>
<comment type="caution">
    <text evidence="9">The sequence shown here is derived from an EMBL/GenBank/DDBJ whole genome shotgun (WGS) entry which is preliminary data.</text>
</comment>
<dbReference type="Gene3D" id="1.10.8.430">
    <property type="entry name" value="Helical domain of apoptotic protease-activating factors"/>
    <property type="match status" value="1"/>
</dbReference>
<dbReference type="GO" id="GO:0043531">
    <property type="term" value="F:ADP binding"/>
    <property type="evidence" value="ECO:0007669"/>
    <property type="project" value="InterPro"/>
</dbReference>
<accession>A0AAD8W5J3</accession>
<dbReference type="CDD" id="cd14798">
    <property type="entry name" value="RX-CC_like"/>
    <property type="match status" value="1"/>
</dbReference>
<feature type="domain" description="Disease resistance N-terminal" evidence="7">
    <location>
        <begin position="12"/>
        <end position="102"/>
    </location>
</feature>
<dbReference type="GO" id="GO:0009626">
    <property type="term" value="P:plant-type hypersensitive response"/>
    <property type="evidence" value="ECO:0007669"/>
    <property type="project" value="UniProtKB-ARBA"/>
</dbReference>
<dbReference type="InterPro" id="IPR038005">
    <property type="entry name" value="RX-like_CC"/>
</dbReference>
<sequence>MEGALVSVAAGALKPVLGKLATLLGDEYKRLRRVHEGIEFLTHELSFMEAFFVKMSTEEDPDVQVKLWMTEVRELSYDIEDSLDDFIEHAHDKSSKPGFMKKIKNLLDRTKATHKIAKAIEELKKQVTEASERHKRYAIGDSISKVNNVTIGSRALAIFEDVSNLVGIDGPKNELLQLFNQEIRCESRHQQPKMISIVGFGGLGKTTLARQVYEELKEHFDCHAFVSVSQHPILKEVLGTIFTELCKSRSKRRKNKGQSLPLSSIEDVPQLISRILDFLADTRYFIVVDDIWNEEIWDVVKLAFPRNGYDCRIITTTRVINVAQSCRSSFNGHIYNMDPLSMVHSRQLFHKRLFNSEECPTHLEEVSSQILKKCAGLPLAVIAISGLLSNKEKTKDQWCQVESSIGRGLERNPTIEAMLQIISISYFDLPPHLKTCLLYLSIFPEDSFIEKKMLIRRWIAEGFIQKKHGYTHYEAGEMCFNELVNRSLIQPRLEKDKWDEVIVCRVHDTILEFIVFKSIEKNFVTIIGVPGINSDQHKKVRRLSVQNNGEIPVGLNLSAARSLSIFGNDVKVPSLLECKHLRVLGFEYCKQVQDHHLAV</sequence>
<dbReference type="GO" id="GO:0002758">
    <property type="term" value="P:innate immune response-activating signaling pathway"/>
    <property type="evidence" value="ECO:0007669"/>
    <property type="project" value="UniProtKB-ARBA"/>
</dbReference>
<dbReference type="InterPro" id="IPR058922">
    <property type="entry name" value="WHD_DRP"/>
</dbReference>
<keyword evidence="3" id="KW-0677">Repeat</keyword>
<dbReference type="GO" id="GO:0042742">
    <property type="term" value="P:defense response to bacterium"/>
    <property type="evidence" value="ECO:0007669"/>
    <property type="project" value="UniProtKB-ARBA"/>
</dbReference>
<dbReference type="InterPro" id="IPR027417">
    <property type="entry name" value="P-loop_NTPase"/>
</dbReference>
<dbReference type="Pfam" id="PF23559">
    <property type="entry name" value="WHD_DRP"/>
    <property type="match status" value="1"/>
</dbReference>
<proteinExistence type="inferred from homology"/>
<gene>
    <name evidence="9" type="ORF">QYE76_059689</name>
</gene>
<dbReference type="PANTHER" id="PTHR23155:SF1107">
    <property type="entry name" value="OS08G0373000 PROTEIN"/>
    <property type="match status" value="1"/>
</dbReference>
<dbReference type="InterPro" id="IPR036388">
    <property type="entry name" value="WH-like_DNA-bd_sf"/>
</dbReference>
<dbReference type="EMBL" id="JAUUTY010000004">
    <property type="protein sequence ID" value="KAK1641884.1"/>
    <property type="molecule type" value="Genomic_DNA"/>
</dbReference>
<evidence type="ECO:0000256" key="2">
    <source>
        <dbReference type="ARBA" id="ARBA00022614"/>
    </source>
</evidence>
<keyword evidence="10" id="KW-1185">Reference proteome</keyword>
<evidence type="ECO:0000256" key="1">
    <source>
        <dbReference type="ARBA" id="ARBA00008894"/>
    </source>
</evidence>
<keyword evidence="2" id="KW-0433">Leucine-rich repeat</keyword>
<dbReference type="InterPro" id="IPR042197">
    <property type="entry name" value="Apaf_helical"/>
</dbReference>
<dbReference type="FunFam" id="1.10.10.10:FF:000322">
    <property type="entry name" value="Probable disease resistance protein At1g63360"/>
    <property type="match status" value="1"/>
</dbReference>